<sequence length="563" mass="61117">MAQAYDFIVVGAGASGAVLASRLAHTPAAPSVLLVEAGSTNSEAAHLSGTERFEVAFAPDSPLNWRYKTAPQNHLSGQEIDYSRGRGLGGSTAINFCGWTVGPRDDYDEWADLVGDGRFAWMNVRRVLKRIENLNPAIPDPRMRKWLGARPEDHSTSGNLGLTYGEAWLPDIGDIFLAAQQSGHRINPDVNNGDPIGMGMGTVCIAKAVRATSASAYLSQPPAGLQIMTNALVARIRIEGKKAIGVETVDGLQLLAKKEVVVSGGSINTPQILMLSGIGPRAELESHGVAVVHEMPMVGKNLQDHCFSPIGIAMKNNPSLPAGPASQSPTPMGFFKLPKVESSAEFNDLSPRMQERLHKPTVPAMEIASHSITQHTPNSFLGFTATEETTYFGAIGLVMNPQSRGTVTLRTPNPRDAPIIDPKFLTHPFDRRVQIEAVREMMRIMSAPVYASRTLQKLGPRDDSDESIWEHIKGNLQSSWHMSGTACMGRNPGEAVVDSRFRVFGLEHLRVVDLSVCPFVINAHTQSVAYIVGEIAADTLAEEHRLGEVTVTRKTEEKSRERL</sequence>
<feature type="binding site" evidence="3">
    <location>
        <begin position="480"/>
        <end position="481"/>
    </location>
    <ligand>
        <name>FAD</name>
        <dbReference type="ChEBI" id="CHEBI:57692"/>
    </ligand>
</feature>
<comment type="similarity">
    <text evidence="1 4">Belongs to the GMC oxidoreductase family.</text>
</comment>
<evidence type="ECO:0000256" key="1">
    <source>
        <dbReference type="ARBA" id="ARBA00010790"/>
    </source>
</evidence>
<evidence type="ECO:0000256" key="3">
    <source>
        <dbReference type="PIRSR" id="PIRSR000137-2"/>
    </source>
</evidence>
<dbReference type="PROSITE" id="PS00624">
    <property type="entry name" value="GMC_OXRED_2"/>
    <property type="match status" value="1"/>
</dbReference>
<dbReference type="InterPro" id="IPR036188">
    <property type="entry name" value="FAD/NAD-bd_sf"/>
</dbReference>
<dbReference type="PANTHER" id="PTHR11552:SF134">
    <property type="entry name" value="GLUCOSE-METHANOL-CHOLINE OXIDOREDUCTASE N-TERMINAL DOMAIN-CONTAINING PROTEIN"/>
    <property type="match status" value="1"/>
</dbReference>
<reference evidence="7" key="1">
    <citation type="journal article" date="2020" name="Stud. Mycol.">
        <title>101 Dothideomycetes genomes: a test case for predicting lifestyles and emergence of pathogens.</title>
        <authorList>
            <person name="Haridas S."/>
            <person name="Albert R."/>
            <person name="Binder M."/>
            <person name="Bloem J."/>
            <person name="Labutti K."/>
            <person name="Salamov A."/>
            <person name="Andreopoulos B."/>
            <person name="Baker S."/>
            <person name="Barry K."/>
            <person name="Bills G."/>
            <person name="Bluhm B."/>
            <person name="Cannon C."/>
            <person name="Castanera R."/>
            <person name="Culley D."/>
            <person name="Daum C."/>
            <person name="Ezra D."/>
            <person name="Gonzalez J."/>
            <person name="Henrissat B."/>
            <person name="Kuo A."/>
            <person name="Liang C."/>
            <person name="Lipzen A."/>
            <person name="Lutzoni F."/>
            <person name="Magnuson J."/>
            <person name="Mondo S."/>
            <person name="Nolan M."/>
            <person name="Ohm R."/>
            <person name="Pangilinan J."/>
            <person name="Park H.-J."/>
            <person name="Ramirez L."/>
            <person name="Alfaro M."/>
            <person name="Sun H."/>
            <person name="Tritt A."/>
            <person name="Yoshinaga Y."/>
            <person name="Zwiers L.-H."/>
            <person name="Turgeon B."/>
            <person name="Goodwin S."/>
            <person name="Spatafora J."/>
            <person name="Crous P."/>
            <person name="Grigoriev I."/>
        </authorList>
    </citation>
    <scope>NUCLEOTIDE SEQUENCE</scope>
    <source>
        <strain evidence="7">CBS 125425</strain>
    </source>
</reference>
<evidence type="ECO:0000259" key="6">
    <source>
        <dbReference type="PROSITE" id="PS00624"/>
    </source>
</evidence>
<evidence type="ECO:0000313" key="8">
    <source>
        <dbReference type="Proteomes" id="UP000799444"/>
    </source>
</evidence>
<protein>
    <submittedName>
        <fullName evidence="7">Alcohol oxidase</fullName>
    </submittedName>
</protein>
<dbReference type="SUPFAM" id="SSF54373">
    <property type="entry name" value="FAD-linked reductases, C-terminal domain"/>
    <property type="match status" value="1"/>
</dbReference>
<dbReference type="InterPro" id="IPR012132">
    <property type="entry name" value="GMC_OxRdtase"/>
</dbReference>
<keyword evidence="8" id="KW-1185">Reference proteome</keyword>
<feature type="active site" description="Proton donor" evidence="2">
    <location>
        <position position="481"/>
    </location>
</feature>
<dbReference type="PANTHER" id="PTHR11552">
    <property type="entry name" value="GLUCOSE-METHANOL-CHOLINE GMC OXIDOREDUCTASE"/>
    <property type="match status" value="1"/>
</dbReference>
<organism evidence="7 8">
    <name type="scientific">Polyplosphaeria fusca</name>
    <dbReference type="NCBI Taxonomy" id="682080"/>
    <lineage>
        <taxon>Eukaryota</taxon>
        <taxon>Fungi</taxon>
        <taxon>Dikarya</taxon>
        <taxon>Ascomycota</taxon>
        <taxon>Pezizomycotina</taxon>
        <taxon>Dothideomycetes</taxon>
        <taxon>Pleosporomycetidae</taxon>
        <taxon>Pleosporales</taxon>
        <taxon>Tetraplosphaeriaceae</taxon>
        <taxon>Polyplosphaeria</taxon>
    </lineage>
</organism>
<dbReference type="PROSITE" id="PS00623">
    <property type="entry name" value="GMC_OXRED_1"/>
    <property type="match status" value="1"/>
</dbReference>
<evidence type="ECO:0000313" key="7">
    <source>
        <dbReference type="EMBL" id="KAF2732239.1"/>
    </source>
</evidence>
<dbReference type="EMBL" id="ML996180">
    <property type="protein sequence ID" value="KAF2732239.1"/>
    <property type="molecule type" value="Genomic_DNA"/>
</dbReference>
<feature type="domain" description="Glucose-methanol-choline oxidoreductase N-terminal" evidence="6">
    <location>
        <begin position="265"/>
        <end position="279"/>
    </location>
</feature>
<evidence type="ECO:0000259" key="5">
    <source>
        <dbReference type="PROSITE" id="PS00623"/>
    </source>
</evidence>
<accession>A0A9P4UZA8</accession>
<dbReference type="Pfam" id="PF00732">
    <property type="entry name" value="GMC_oxred_N"/>
    <property type="match status" value="1"/>
</dbReference>
<proteinExistence type="inferred from homology"/>
<evidence type="ECO:0000256" key="2">
    <source>
        <dbReference type="PIRSR" id="PIRSR000137-1"/>
    </source>
</evidence>
<dbReference type="SUPFAM" id="SSF51905">
    <property type="entry name" value="FAD/NAD(P)-binding domain"/>
    <property type="match status" value="1"/>
</dbReference>
<keyword evidence="4" id="KW-0285">Flavoprotein</keyword>
<feature type="binding site" evidence="3">
    <location>
        <position position="233"/>
    </location>
    <ligand>
        <name>FAD</name>
        <dbReference type="ChEBI" id="CHEBI:57692"/>
    </ligand>
</feature>
<name>A0A9P4UZA8_9PLEO</name>
<dbReference type="AlphaFoldDB" id="A0A9P4UZA8"/>
<dbReference type="Gene3D" id="3.50.50.60">
    <property type="entry name" value="FAD/NAD(P)-binding domain"/>
    <property type="match status" value="1"/>
</dbReference>
<dbReference type="PIRSF" id="PIRSF000137">
    <property type="entry name" value="Alcohol_oxidase"/>
    <property type="match status" value="1"/>
</dbReference>
<dbReference type="GO" id="GO:0050660">
    <property type="term" value="F:flavin adenine dinucleotide binding"/>
    <property type="evidence" value="ECO:0007669"/>
    <property type="project" value="InterPro"/>
</dbReference>
<evidence type="ECO:0000256" key="4">
    <source>
        <dbReference type="RuleBase" id="RU003968"/>
    </source>
</evidence>
<dbReference type="GO" id="GO:0016614">
    <property type="term" value="F:oxidoreductase activity, acting on CH-OH group of donors"/>
    <property type="evidence" value="ECO:0007669"/>
    <property type="project" value="InterPro"/>
</dbReference>
<dbReference type="InterPro" id="IPR000172">
    <property type="entry name" value="GMC_OxRdtase_N"/>
</dbReference>
<comment type="caution">
    <text evidence="7">The sequence shown here is derived from an EMBL/GenBank/DDBJ whole genome shotgun (WGS) entry which is preliminary data.</text>
</comment>
<keyword evidence="3 4" id="KW-0274">FAD</keyword>
<feature type="domain" description="Glucose-methanol-choline oxidoreductase N-terminal" evidence="5">
    <location>
        <begin position="85"/>
        <end position="108"/>
    </location>
</feature>
<dbReference type="InterPro" id="IPR007867">
    <property type="entry name" value="GMC_OxRtase_C"/>
</dbReference>
<dbReference type="Gene3D" id="3.30.560.10">
    <property type="entry name" value="Glucose Oxidase, domain 3"/>
    <property type="match status" value="1"/>
</dbReference>
<dbReference type="Proteomes" id="UP000799444">
    <property type="component" value="Unassembled WGS sequence"/>
</dbReference>
<dbReference type="OrthoDB" id="269227at2759"/>
<dbReference type="Pfam" id="PF05199">
    <property type="entry name" value="GMC_oxred_C"/>
    <property type="match status" value="1"/>
</dbReference>
<feature type="active site" description="Proton acceptor" evidence="2">
    <location>
        <position position="524"/>
    </location>
</feature>
<gene>
    <name evidence="7" type="ORF">EJ04DRAFT_554181</name>
</gene>
<comment type="cofactor">
    <cofactor evidence="3">
        <name>FAD</name>
        <dbReference type="ChEBI" id="CHEBI:57692"/>
    </cofactor>
</comment>